<keyword evidence="3" id="KW-1185">Reference proteome</keyword>
<comment type="caution">
    <text evidence="2">The sequence shown here is derived from an EMBL/GenBank/DDBJ whole genome shotgun (WGS) entry which is preliminary data.</text>
</comment>
<dbReference type="EMBL" id="JAUTDP010000016">
    <property type="protein sequence ID" value="KAK3388292.1"/>
    <property type="molecule type" value="Genomic_DNA"/>
</dbReference>
<gene>
    <name evidence="2" type="ORF">B0T20DRAFT_103485</name>
</gene>
<evidence type="ECO:0000313" key="3">
    <source>
        <dbReference type="Proteomes" id="UP001281003"/>
    </source>
</evidence>
<feature type="chain" id="PRO_5042018064" description="Secreted protein" evidence="1">
    <location>
        <begin position="22"/>
        <end position="94"/>
    </location>
</feature>
<reference evidence="2" key="2">
    <citation type="submission" date="2023-07" db="EMBL/GenBank/DDBJ databases">
        <authorList>
            <consortium name="Lawrence Berkeley National Laboratory"/>
            <person name="Haridas S."/>
            <person name="Hensen N."/>
            <person name="Bonometti L."/>
            <person name="Westerberg I."/>
            <person name="Brannstrom I.O."/>
            <person name="Guillou S."/>
            <person name="Cros-Aarteil S."/>
            <person name="Calhoun S."/>
            <person name="Kuo A."/>
            <person name="Mondo S."/>
            <person name="Pangilinan J."/>
            <person name="Riley R."/>
            <person name="LaButti K."/>
            <person name="Andreopoulos B."/>
            <person name="Lipzen A."/>
            <person name="Chen C."/>
            <person name="Yanf M."/>
            <person name="Daum C."/>
            <person name="Ng V."/>
            <person name="Clum A."/>
            <person name="Steindorff A."/>
            <person name="Ohm R."/>
            <person name="Martin F."/>
            <person name="Silar P."/>
            <person name="Natvig D."/>
            <person name="Lalanne C."/>
            <person name="Gautier V."/>
            <person name="Ament-velasquez S.L."/>
            <person name="Kruys A."/>
            <person name="Hutchinson M.I."/>
            <person name="Powell A.J."/>
            <person name="Barry K."/>
            <person name="Miller A.N."/>
            <person name="Grigoriev I.V."/>
            <person name="Debuchy R."/>
            <person name="Gladieux P."/>
            <person name="Thoren M.H."/>
            <person name="Johannesson H."/>
        </authorList>
    </citation>
    <scope>NUCLEOTIDE SEQUENCE</scope>
    <source>
        <strain evidence="2">FGSC 1904</strain>
    </source>
</reference>
<keyword evidence="1" id="KW-0732">Signal</keyword>
<evidence type="ECO:0000256" key="1">
    <source>
        <dbReference type="SAM" id="SignalP"/>
    </source>
</evidence>
<protein>
    <recommendedName>
        <fullName evidence="4">Secreted protein</fullName>
    </recommendedName>
</protein>
<sequence length="94" mass="11218">MEMMKQRLFVVLHFCAWLVFRERRGWELERSFDADGICTTDNPNPLEMILQYGLTLLFHLRTDWFPCFFLNFVQLGHDEESSISGFHLRNSSND</sequence>
<dbReference type="AlphaFoldDB" id="A0AAE0NV41"/>
<reference evidence="2" key="1">
    <citation type="journal article" date="2023" name="Mol. Phylogenet. Evol.">
        <title>Genome-scale phylogeny and comparative genomics of the fungal order Sordariales.</title>
        <authorList>
            <person name="Hensen N."/>
            <person name="Bonometti L."/>
            <person name="Westerberg I."/>
            <person name="Brannstrom I.O."/>
            <person name="Guillou S."/>
            <person name="Cros-Aarteil S."/>
            <person name="Calhoun S."/>
            <person name="Haridas S."/>
            <person name="Kuo A."/>
            <person name="Mondo S."/>
            <person name="Pangilinan J."/>
            <person name="Riley R."/>
            <person name="LaButti K."/>
            <person name="Andreopoulos B."/>
            <person name="Lipzen A."/>
            <person name="Chen C."/>
            <person name="Yan M."/>
            <person name="Daum C."/>
            <person name="Ng V."/>
            <person name="Clum A."/>
            <person name="Steindorff A."/>
            <person name="Ohm R.A."/>
            <person name="Martin F."/>
            <person name="Silar P."/>
            <person name="Natvig D.O."/>
            <person name="Lalanne C."/>
            <person name="Gautier V."/>
            <person name="Ament-Velasquez S.L."/>
            <person name="Kruys A."/>
            <person name="Hutchinson M.I."/>
            <person name="Powell A.J."/>
            <person name="Barry K."/>
            <person name="Miller A.N."/>
            <person name="Grigoriev I.V."/>
            <person name="Debuchy R."/>
            <person name="Gladieux P."/>
            <person name="Hiltunen Thoren M."/>
            <person name="Johannesson H."/>
        </authorList>
    </citation>
    <scope>NUCLEOTIDE SEQUENCE</scope>
    <source>
        <strain evidence="2">FGSC 1904</strain>
    </source>
</reference>
<proteinExistence type="predicted"/>
<organism evidence="2 3">
    <name type="scientific">Sordaria brevicollis</name>
    <dbReference type="NCBI Taxonomy" id="83679"/>
    <lineage>
        <taxon>Eukaryota</taxon>
        <taxon>Fungi</taxon>
        <taxon>Dikarya</taxon>
        <taxon>Ascomycota</taxon>
        <taxon>Pezizomycotina</taxon>
        <taxon>Sordariomycetes</taxon>
        <taxon>Sordariomycetidae</taxon>
        <taxon>Sordariales</taxon>
        <taxon>Sordariaceae</taxon>
        <taxon>Sordaria</taxon>
    </lineage>
</organism>
<feature type="signal peptide" evidence="1">
    <location>
        <begin position="1"/>
        <end position="21"/>
    </location>
</feature>
<dbReference type="Proteomes" id="UP001281003">
    <property type="component" value="Unassembled WGS sequence"/>
</dbReference>
<evidence type="ECO:0008006" key="4">
    <source>
        <dbReference type="Google" id="ProtNLM"/>
    </source>
</evidence>
<accession>A0AAE0NV41</accession>
<evidence type="ECO:0000313" key="2">
    <source>
        <dbReference type="EMBL" id="KAK3388292.1"/>
    </source>
</evidence>
<name>A0AAE0NV41_SORBR</name>